<keyword evidence="4" id="KW-1185">Reference proteome</keyword>
<keyword evidence="1" id="KW-1133">Transmembrane helix</keyword>
<protein>
    <submittedName>
        <fullName evidence="3">Uncharacterized protein</fullName>
    </submittedName>
</protein>
<evidence type="ECO:0000256" key="2">
    <source>
        <dbReference type="SAM" id="SignalP"/>
    </source>
</evidence>
<keyword evidence="2" id="KW-0732">Signal</keyword>
<reference evidence="3 4" key="1">
    <citation type="submission" date="2024-04" db="EMBL/GenBank/DDBJ databases">
        <title>Luteolibacter sp. isolated from soil.</title>
        <authorList>
            <person name="An J."/>
        </authorList>
    </citation>
    <scope>NUCLEOTIDE SEQUENCE [LARGE SCALE GENOMIC DNA]</scope>
    <source>
        <strain evidence="3 4">Y139</strain>
    </source>
</reference>
<sequence length="280" mass="29983">MIRLFLLPLISFFVLPSSALAEEITDSIEVGGRVLRIPAPGGFVRCDGVNAEWDKVMASMQAPANRMLVTYGSHTDQEAIRAGTPADYSKNFNIQVISQLEAKEIGTDTFAGIRDQTSEEVKSAVAKVEKEVNKTMAEGSRKISDQLGVDTALSISDTAMLGVFQEDAQSFGFTMALKLKVSTPKGTEDSKSVVAAMMQPVNGRLLLFYATMPYLSENDRKEAETSVKAWADAVFAANPQVKGPPARPGLFDGVGRSGLIGAIVGGLLGVIFMVKKKITG</sequence>
<comment type="caution">
    <text evidence="3">The sequence shown here is derived from an EMBL/GenBank/DDBJ whole genome shotgun (WGS) entry which is preliminary data.</text>
</comment>
<feature type="transmembrane region" description="Helical" evidence="1">
    <location>
        <begin position="254"/>
        <end position="274"/>
    </location>
</feature>
<evidence type="ECO:0000313" key="3">
    <source>
        <dbReference type="EMBL" id="MEK7952467.1"/>
    </source>
</evidence>
<keyword evidence="1" id="KW-0472">Membrane</keyword>
<dbReference type="RefSeq" id="WP_341406224.1">
    <property type="nucleotide sequence ID" value="NZ_JBBUKT010000007.1"/>
</dbReference>
<dbReference type="EMBL" id="JBBUKT010000007">
    <property type="protein sequence ID" value="MEK7952467.1"/>
    <property type="molecule type" value="Genomic_DNA"/>
</dbReference>
<gene>
    <name evidence="3" type="ORF">WKV53_18285</name>
</gene>
<evidence type="ECO:0000313" key="4">
    <source>
        <dbReference type="Proteomes" id="UP001371305"/>
    </source>
</evidence>
<feature type="signal peptide" evidence="2">
    <location>
        <begin position="1"/>
        <end position="21"/>
    </location>
</feature>
<organism evidence="3 4">
    <name type="scientific">Luteolibacter soli</name>
    <dbReference type="NCBI Taxonomy" id="3135280"/>
    <lineage>
        <taxon>Bacteria</taxon>
        <taxon>Pseudomonadati</taxon>
        <taxon>Verrucomicrobiota</taxon>
        <taxon>Verrucomicrobiia</taxon>
        <taxon>Verrucomicrobiales</taxon>
        <taxon>Verrucomicrobiaceae</taxon>
        <taxon>Luteolibacter</taxon>
    </lineage>
</organism>
<dbReference type="Proteomes" id="UP001371305">
    <property type="component" value="Unassembled WGS sequence"/>
</dbReference>
<proteinExistence type="predicted"/>
<evidence type="ECO:0000256" key="1">
    <source>
        <dbReference type="SAM" id="Phobius"/>
    </source>
</evidence>
<keyword evidence="1" id="KW-0812">Transmembrane</keyword>
<name>A0ABU9AXI6_9BACT</name>
<feature type="chain" id="PRO_5047417477" evidence="2">
    <location>
        <begin position="22"/>
        <end position="280"/>
    </location>
</feature>
<accession>A0ABU9AXI6</accession>